<protein>
    <recommendedName>
        <fullName evidence="4">F-box domain-containing protein</fullName>
    </recommendedName>
</protein>
<evidence type="ECO:0000256" key="1">
    <source>
        <dbReference type="SAM" id="MobiDB-lite"/>
    </source>
</evidence>
<sequence>MSSSVGHYIRHLDLGEMMWSDSMVGLLTQHVHGLKAFYIRNGECMTDLSFCSSLPRIATNLTTLHLEQCYITQNAISAIGQHCHPLKNLALINCKPSSPPPPAAIVLSPPFLMHARVEQFTLDASKTDAVHIAWMEASAAALLAGLPWLTHLTVFGHPGFSGVLNRLLLTATTATATASSRWPHLTHLTLGYDNSLDDAPLIAFVHAHPHLIDVRLCHLGDNITDATLDVMAVVLPDTLTHLVVTHTHGLTAPRLRHLIGACPLLAFVSIEACGLFWYDFPELFLAGCRRRVDDTIVDRCGPFLFMEQLGPKSLQWIRRAPPIALDNTKSNNSSRRSTRSSRRGGGGRGRGSGRGHIG</sequence>
<dbReference type="Proteomes" id="UP000193560">
    <property type="component" value="Unassembled WGS sequence"/>
</dbReference>
<organism evidence="2 3">
    <name type="scientific">Absidia repens</name>
    <dbReference type="NCBI Taxonomy" id="90262"/>
    <lineage>
        <taxon>Eukaryota</taxon>
        <taxon>Fungi</taxon>
        <taxon>Fungi incertae sedis</taxon>
        <taxon>Mucoromycota</taxon>
        <taxon>Mucoromycotina</taxon>
        <taxon>Mucoromycetes</taxon>
        <taxon>Mucorales</taxon>
        <taxon>Cunninghamellaceae</taxon>
        <taxon>Absidia</taxon>
    </lineage>
</organism>
<feature type="region of interest" description="Disordered" evidence="1">
    <location>
        <begin position="325"/>
        <end position="358"/>
    </location>
</feature>
<dbReference type="OrthoDB" id="421226at2759"/>
<accession>A0A1X2I1H0</accession>
<name>A0A1X2I1H0_9FUNG</name>
<evidence type="ECO:0008006" key="4">
    <source>
        <dbReference type="Google" id="ProtNLM"/>
    </source>
</evidence>
<keyword evidence="3" id="KW-1185">Reference proteome</keyword>
<dbReference type="SUPFAM" id="SSF52047">
    <property type="entry name" value="RNI-like"/>
    <property type="match status" value="1"/>
</dbReference>
<dbReference type="STRING" id="90262.A0A1X2I1H0"/>
<dbReference type="Gene3D" id="3.80.10.10">
    <property type="entry name" value="Ribonuclease Inhibitor"/>
    <property type="match status" value="2"/>
</dbReference>
<comment type="caution">
    <text evidence="2">The sequence shown here is derived from an EMBL/GenBank/DDBJ whole genome shotgun (WGS) entry which is preliminary data.</text>
</comment>
<evidence type="ECO:0000313" key="2">
    <source>
        <dbReference type="EMBL" id="ORZ07146.1"/>
    </source>
</evidence>
<reference evidence="2 3" key="1">
    <citation type="submission" date="2016-07" db="EMBL/GenBank/DDBJ databases">
        <title>Pervasive Adenine N6-methylation of Active Genes in Fungi.</title>
        <authorList>
            <consortium name="DOE Joint Genome Institute"/>
            <person name="Mondo S.J."/>
            <person name="Dannebaum R.O."/>
            <person name="Kuo R.C."/>
            <person name="Labutti K."/>
            <person name="Haridas S."/>
            <person name="Kuo A."/>
            <person name="Salamov A."/>
            <person name="Ahrendt S.R."/>
            <person name="Lipzen A."/>
            <person name="Sullivan W."/>
            <person name="Andreopoulos W.B."/>
            <person name="Clum A."/>
            <person name="Lindquist E."/>
            <person name="Daum C."/>
            <person name="Ramamoorthy G.K."/>
            <person name="Gryganskyi A."/>
            <person name="Culley D."/>
            <person name="Magnuson J.K."/>
            <person name="James T.Y."/>
            <person name="O'Malley M.A."/>
            <person name="Stajich J.E."/>
            <person name="Spatafora J.W."/>
            <person name="Visel A."/>
            <person name="Grigoriev I.V."/>
        </authorList>
    </citation>
    <scope>NUCLEOTIDE SEQUENCE [LARGE SCALE GENOMIC DNA]</scope>
    <source>
        <strain evidence="2 3">NRRL 1336</strain>
    </source>
</reference>
<gene>
    <name evidence="2" type="ORF">BCR42DRAFT_426433</name>
</gene>
<dbReference type="EMBL" id="MCGE01000036">
    <property type="protein sequence ID" value="ORZ07146.1"/>
    <property type="molecule type" value="Genomic_DNA"/>
</dbReference>
<dbReference type="GO" id="GO:0031146">
    <property type="term" value="P:SCF-dependent proteasomal ubiquitin-dependent protein catabolic process"/>
    <property type="evidence" value="ECO:0007669"/>
    <property type="project" value="TreeGrafter"/>
</dbReference>
<dbReference type="InterPro" id="IPR032675">
    <property type="entry name" value="LRR_dom_sf"/>
</dbReference>
<dbReference type="GO" id="GO:0019005">
    <property type="term" value="C:SCF ubiquitin ligase complex"/>
    <property type="evidence" value="ECO:0007669"/>
    <property type="project" value="TreeGrafter"/>
</dbReference>
<proteinExistence type="predicted"/>
<dbReference type="PANTHER" id="PTHR13318">
    <property type="entry name" value="PARTNER OF PAIRED, ISOFORM B-RELATED"/>
    <property type="match status" value="1"/>
</dbReference>
<dbReference type="AlphaFoldDB" id="A0A1X2I1H0"/>
<evidence type="ECO:0000313" key="3">
    <source>
        <dbReference type="Proteomes" id="UP000193560"/>
    </source>
</evidence>